<feature type="region of interest" description="Disordered" evidence="13">
    <location>
        <begin position="1407"/>
        <end position="1433"/>
    </location>
</feature>
<comment type="subcellular location">
    <subcellularLocation>
        <location evidence="2">Nucleus</location>
    </subcellularLocation>
</comment>
<feature type="domain" description="C2H2-type" evidence="14">
    <location>
        <begin position="389"/>
        <end position="416"/>
    </location>
</feature>
<feature type="domain" description="C2H2-type" evidence="14">
    <location>
        <begin position="1744"/>
        <end position="1774"/>
    </location>
</feature>
<comment type="function">
    <text evidence="1">May be involved in transcriptional regulation.</text>
</comment>
<dbReference type="Gene3D" id="3.30.160.60">
    <property type="entry name" value="Classic Zinc Finger"/>
    <property type="match status" value="18"/>
</dbReference>
<evidence type="ECO:0000256" key="2">
    <source>
        <dbReference type="ARBA" id="ARBA00004123"/>
    </source>
</evidence>
<feature type="domain" description="C2H2-type" evidence="14">
    <location>
        <begin position="417"/>
        <end position="444"/>
    </location>
</feature>
<dbReference type="FunFam" id="3.30.160.60:FF:000151">
    <property type="entry name" value="Zinc finger and SCAN domain-containing 21"/>
    <property type="match status" value="1"/>
</dbReference>
<organism evidence="15 16">
    <name type="scientific">Varroa destructor</name>
    <name type="common">Honeybee mite</name>
    <dbReference type="NCBI Taxonomy" id="109461"/>
    <lineage>
        <taxon>Eukaryota</taxon>
        <taxon>Metazoa</taxon>
        <taxon>Ecdysozoa</taxon>
        <taxon>Arthropoda</taxon>
        <taxon>Chelicerata</taxon>
        <taxon>Arachnida</taxon>
        <taxon>Acari</taxon>
        <taxon>Parasitiformes</taxon>
        <taxon>Mesostigmata</taxon>
        <taxon>Gamasina</taxon>
        <taxon>Dermanyssoidea</taxon>
        <taxon>Varroidae</taxon>
        <taxon>Varroa</taxon>
    </lineage>
</organism>
<dbReference type="PROSITE" id="PS00028">
    <property type="entry name" value="ZINC_FINGER_C2H2_1"/>
    <property type="match status" value="22"/>
</dbReference>
<feature type="domain" description="C2H2-type" evidence="14">
    <location>
        <begin position="1554"/>
        <end position="1581"/>
    </location>
</feature>
<keyword evidence="11" id="KW-0539">Nucleus</keyword>
<dbReference type="FunFam" id="3.30.160.60:FF:002343">
    <property type="entry name" value="Zinc finger protein 33A"/>
    <property type="match status" value="1"/>
</dbReference>
<evidence type="ECO:0000256" key="7">
    <source>
        <dbReference type="ARBA" id="ARBA00022833"/>
    </source>
</evidence>
<feature type="domain" description="C2H2-type" evidence="14">
    <location>
        <begin position="985"/>
        <end position="1013"/>
    </location>
</feature>
<feature type="compositionally biased region" description="Polar residues" evidence="13">
    <location>
        <begin position="533"/>
        <end position="545"/>
    </location>
</feature>
<keyword evidence="16" id="KW-1185">Reference proteome</keyword>
<evidence type="ECO:0000256" key="9">
    <source>
        <dbReference type="ARBA" id="ARBA00023125"/>
    </source>
</evidence>
<feature type="domain" description="C2H2-type" evidence="14">
    <location>
        <begin position="324"/>
        <end position="351"/>
    </location>
</feature>
<feature type="compositionally biased region" description="Basic and acidic residues" evidence="13">
    <location>
        <begin position="602"/>
        <end position="612"/>
    </location>
</feature>
<keyword evidence="5" id="KW-0677">Repeat</keyword>
<dbReference type="GO" id="GO:0000978">
    <property type="term" value="F:RNA polymerase II cis-regulatory region sequence-specific DNA binding"/>
    <property type="evidence" value="ECO:0007669"/>
    <property type="project" value="TreeGrafter"/>
</dbReference>
<dbReference type="Pfam" id="PF00096">
    <property type="entry name" value="zf-C2H2"/>
    <property type="match status" value="13"/>
</dbReference>
<feature type="domain" description="C2H2-type" evidence="14">
    <location>
        <begin position="226"/>
        <end position="254"/>
    </location>
</feature>
<evidence type="ECO:0000256" key="3">
    <source>
        <dbReference type="ARBA" id="ARBA00006991"/>
    </source>
</evidence>
<dbReference type="InterPro" id="IPR013087">
    <property type="entry name" value="Znf_C2H2_type"/>
</dbReference>
<feature type="region of interest" description="Disordered" evidence="13">
    <location>
        <begin position="533"/>
        <end position="631"/>
    </location>
</feature>
<evidence type="ECO:0000256" key="12">
    <source>
        <dbReference type="PROSITE-ProRule" id="PRU00042"/>
    </source>
</evidence>
<dbReference type="SUPFAM" id="SSF57667">
    <property type="entry name" value="beta-beta-alpha zinc fingers"/>
    <property type="match status" value="9"/>
</dbReference>
<feature type="compositionally biased region" description="Basic residues" evidence="13">
    <location>
        <begin position="342"/>
        <end position="357"/>
    </location>
</feature>
<evidence type="ECO:0000313" key="16">
    <source>
        <dbReference type="Proteomes" id="UP000594260"/>
    </source>
</evidence>
<feature type="compositionally biased region" description="Polar residues" evidence="13">
    <location>
        <begin position="1604"/>
        <end position="1626"/>
    </location>
</feature>
<dbReference type="FunFam" id="3.30.160.60:FF:000325">
    <property type="entry name" value="ZFP90 zinc finger protein"/>
    <property type="match status" value="1"/>
</dbReference>
<dbReference type="GO" id="GO:0045944">
    <property type="term" value="P:positive regulation of transcription by RNA polymerase II"/>
    <property type="evidence" value="ECO:0007669"/>
    <property type="project" value="UniProtKB-ARBA"/>
</dbReference>
<feature type="region of interest" description="Disordered" evidence="13">
    <location>
        <begin position="1230"/>
        <end position="1278"/>
    </location>
</feature>
<keyword evidence="4" id="KW-0479">Metal-binding</keyword>
<dbReference type="GO" id="GO:0005634">
    <property type="term" value="C:nucleus"/>
    <property type="evidence" value="ECO:0007669"/>
    <property type="project" value="UniProtKB-SubCell"/>
</dbReference>
<evidence type="ECO:0000256" key="10">
    <source>
        <dbReference type="ARBA" id="ARBA00023163"/>
    </source>
</evidence>
<evidence type="ECO:0000256" key="11">
    <source>
        <dbReference type="ARBA" id="ARBA00023242"/>
    </source>
</evidence>
<feature type="compositionally biased region" description="Low complexity" evidence="13">
    <location>
        <begin position="1069"/>
        <end position="1084"/>
    </location>
</feature>
<dbReference type="InParanoid" id="A0A7M7J4H7"/>
<feature type="region of interest" description="Disordered" evidence="13">
    <location>
        <begin position="340"/>
        <end position="385"/>
    </location>
</feature>
<evidence type="ECO:0000256" key="4">
    <source>
        <dbReference type="ARBA" id="ARBA00022723"/>
    </source>
</evidence>
<feature type="domain" description="C2H2-type" evidence="14">
    <location>
        <begin position="1582"/>
        <end position="1609"/>
    </location>
</feature>
<name>A0A7M7J4H7_VARDE</name>
<feature type="compositionally biased region" description="Basic and acidic residues" evidence="13">
    <location>
        <begin position="368"/>
        <end position="377"/>
    </location>
</feature>
<feature type="domain" description="C2H2-type" evidence="14">
    <location>
        <begin position="256"/>
        <end position="283"/>
    </location>
</feature>
<keyword evidence="10" id="KW-0804">Transcription</keyword>
<proteinExistence type="inferred from homology"/>
<dbReference type="GO" id="GO:0000981">
    <property type="term" value="F:DNA-binding transcription factor activity, RNA polymerase II-specific"/>
    <property type="evidence" value="ECO:0007669"/>
    <property type="project" value="TreeGrafter"/>
</dbReference>
<dbReference type="InterPro" id="IPR036236">
    <property type="entry name" value="Znf_C2H2_sf"/>
</dbReference>
<dbReference type="RefSeq" id="XP_022646745.1">
    <property type="nucleotide sequence ID" value="XM_022791010.1"/>
</dbReference>
<dbReference type="SMART" id="SM00355">
    <property type="entry name" value="ZnF_C2H2"/>
    <property type="match status" value="25"/>
</dbReference>
<dbReference type="GO" id="GO:0008270">
    <property type="term" value="F:zinc ion binding"/>
    <property type="evidence" value="ECO:0007669"/>
    <property type="project" value="UniProtKB-KW"/>
</dbReference>
<dbReference type="FunFam" id="3.30.160.60:FF:000744">
    <property type="entry name" value="zinc finger E-box-binding homeobox 1"/>
    <property type="match status" value="1"/>
</dbReference>
<evidence type="ECO:0000256" key="8">
    <source>
        <dbReference type="ARBA" id="ARBA00023015"/>
    </source>
</evidence>
<evidence type="ECO:0000256" key="13">
    <source>
        <dbReference type="SAM" id="MobiDB-lite"/>
    </source>
</evidence>
<reference evidence="15" key="1">
    <citation type="submission" date="2021-01" db="UniProtKB">
        <authorList>
            <consortium name="EnsemblMetazoa"/>
        </authorList>
    </citation>
    <scope>IDENTIFICATION</scope>
</reference>
<dbReference type="FunFam" id="3.30.160.60:FF:000226">
    <property type="entry name" value="Zinc finger protein 236 variant"/>
    <property type="match status" value="1"/>
</dbReference>
<feature type="region of interest" description="Disordered" evidence="13">
    <location>
        <begin position="930"/>
        <end position="974"/>
    </location>
</feature>
<feature type="domain" description="C2H2-type" evidence="14">
    <location>
        <begin position="198"/>
        <end position="225"/>
    </location>
</feature>
<feature type="domain" description="C2H2-type" evidence="14">
    <location>
        <begin position="445"/>
        <end position="473"/>
    </location>
</feature>
<keyword evidence="8" id="KW-0805">Transcription regulation</keyword>
<dbReference type="PANTHER" id="PTHR19818">
    <property type="entry name" value="ZINC FINGER PROTEIN ZIC AND GLI"/>
    <property type="match status" value="1"/>
</dbReference>
<feature type="domain" description="C2H2-type" evidence="14">
    <location>
        <begin position="917"/>
        <end position="944"/>
    </location>
</feature>
<dbReference type="InterPro" id="IPR050329">
    <property type="entry name" value="GLI_C2H2-zinc-finger"/>
</dbReference>
<dbReference type="PANTHER" id="PTHR19818:SF139">
    <property type="entry name" value="PAIR-RULE PROTEIN ODD-PAIRED"/>
    <property type="match status" value="1"/>
</dbReference>
<evidence type="ECO:0000256" key="5">
    <source>
        <dbReference type="ARBA" id="ARBA00022737"/>
    </source>
</evidence>
<accession>A0A7M7J4H7</accession>
<feature type="domain" description="C2H2-type" evidence="14">
    <location>
        <begin position="1786"/>
        <end position="1809"/>
    </location>
</feature>
<dbReference type="Proteomes" id="UP000594260">
    <property type="component" value="Unplaced"/>
</dbReference>
<feature type="region of interest" description="Disordered" evidence="13">
    <location>
        <begin position="1063"/>
        <end position="1085"/>
    </location>
</feature>
<sequence>MASAESPAEVEADGLAAATLQGGTAVTHSGAGVYLNVLNADGSVGTLFLDTSQLNIQQREEGFFEITTALVAASPETNTSRAPGRKDDATPVVFGAARSGVAIAGGTPATGTGDIATSVADATVHSSTAGESASVSANGGGDTSSIRFITAGHLETLSSRNADAVGNDADSSNIVHINTLNQTIDISEERSQELSETFRCTICSLEFSSECRLQLHLKSHFCEKPHKCDSCEQAFNHEVNLILHRAAAHPTADSTLSCPVCHKRFLRQASLKSHASVHLKDEFFVCTHCEVECDTQEELNYHVQMLHSVRDSGEISGLRGPRLMRCFTCRKSFTNKEEFAAHRLHHQKMKSALRSNRKAGGGRGSTTSKKESNENKAKGRLGRANRPMHECPTCSKAFSKASLLARHATIHTGEKKYSCKVCGRRFTQEVTVRAHMAVHTGERPFECPFCEVRFSQKSNLRAHVARLHPMGKPERKLECPVCPCVFGTSTALGCHISKRHQQIATTANTSGINSGEPATPVQRAVLIQCDNGQGKNTENIENNQLRVVKKGEDSSETGNNEQEETETAEDKTRDGHSTTNSGLREGEEGEVEEVVETGDCEGPPKHSEREKVQTSPSAAGSYDNKQQKDQDECQIRLAPLTDAHTGEVWEHVVRRAGGRAFHQCMFCSREFRRPSDLVRHIRMHTQSRPFKCHECLRTFSLKSSLSAHMRIHGDSSKAAAGTASVPTEVGGFEEGRTVQCPFCPRSFRSEQGCKTHMAVHGVAAAKIYTQYRCRQCETLVFESKDMLAVHVQEAHGELLVESTELLPMQEPIMISETVITQSNAGTIELEDTSGIVGPLLDGVSSTAVEAGVTSTEGRRPFSCDICGYKFKKSSHLKQHLRSHTGEKPFRCGECLKSFTSRSILKAHIRTHSGLKEFHCPKCSASFTTRGSLRRHQESHKESSATAEGEEEPEENGLGQRTGGRENTGSECSFAESTVGKDSRAYVCPYCEKRFRNNGAARKHIAASHSTESTIHVFREGALRDRIIQEGGQENEHDAGIEESAAALDIQGDPQAKQQILQASQSSPMVSETSGTVQQSTGSTQIRRGCDSVVQLHIIADPDNPPTHQVPGKELFGLSALGPSGTLIQLVSRGDDGTQVLTDASGSTIVRTMTGDLAALDQLPLVSSSASGSPGGTRLTLAGVTDTGLPAESFTIPSEGIDVSTLASQLGTTEETITLLLQQNNVIDNNVHTSRTTDHDDSNDYHQYHGSNEQRQSGGDQLSQEEGNPGNPSNKIEDCRPQDDLHQEVLITDKDVPSIDNDVPTENAQTSNGIPTASDGIINYRCSGCGKIFDSSRHLVAHLRCCQGDISSGELAEGQSPDTMIDEPAFTVLTCLNCGAEANDESALRDHVKKEHGVAALRNLARQLAREKARPKGSRGRSNRESGARSASGNTAVAEGIQLIQIEATEELAKKNPRETTSLFERALIASANDVKRTHLLGEESRRSSAMIVPGQHLHRCSDCGRGFKKNSDLIRHMRTHTGERPYSCSICGKAFTVKSSLDVHTRTHSGLRQYPCEVCSRGFATMGSLIVHMRLHTGARPFACSFCPARFRTSGHRKMHLRQHLSSDNPSLKTQRISPQENTSPVPNAAPQVGVGSTTVQLQMTTTDGGSFMAAENATDSGRRFIAINPDSNEEYELLELEELLAANPALAEQLQQQGTLSLALNAAPGEQEMMFERDQSVNSNPTAGAFIESSVTMPSVVLLQCSQPNCSAAFTKDSMLQRHLVTKHGAKKQAPLTAAATLVRYKCGVCNQSFGTQQETVDHMRNEHGVLAATETQAE</sequence>
<dbReference type="EnsemblMetazoa" id="XM_022791010">
    <property type="protein sequence ID" value="XP_022646745"/>
    <property type="gene ID" value="LOC111244207"/>
</dbReference>
<dbReference type="OrthoDB" id="6077919at2759"/>
<feature type="domain" description="C2H2-type" evidence="14">
    <location>
        <begin position="861"/>
        <end position="888"/>
    </location>
</feature>
<feature type="domain" description="C2H2-type" evidence="14">
    <location>
        <begin position="1526"/>
        <end position="1553"/>
    </location>
</feature>
<feature type="domain" description="C2H2-type" evidence="14">
    <location>
        <begin position="662"/>
        <end position="689"/>
    </location>
</feature>
<evidence type="ECO:0000256" key="1">
    <source>
        <dbReference type="ARBA" id="ARBA00003767"/>
    </source>
</evidence>
<dbReference type="FunFam" id="3.30.160.60:FF:000478">
    <property type="entry name" value="Zinc finger protein 133"/>
    <property type="match status" value="1"/>
</dbReference>
<dbReference type="PROSITE" id="PS50157">
    <property type="entry name" value="ZINC_FINGER_C2H2_2"/>
    <property type="match status" value="20"/>
</dbReference>
<feature type="compositionally biased region" description="Acidic residues" evidence="13">
    <location>
        <begin position="587"/>
        <end position="599"/>
    </location>
</feature>
<feature type="domain" description="C2H2-type" evidence="14">
    <location>
        <begin position="1498"/>
        <end position="1525"/>
    </location>
</feature>
<dbReference type="OMA" id="HEINDKP"/>
<dbReference type="FunFam" id="3.30.160.60:FF:000100">
    <property type="entry name" value="Zinc finger 45-like"/>
    <property type="match status" value="2"/>
</dbReference>
<comment type="similarity">
    <text evidence="3">Belongs to the krueppel C2H2-type zinc-finger protein family.</text>
</comment>
<keyword evidence="7" id="KW-0862">Zinc</keyword>
<protein>
    <recommendedName>
        <fullName evidence="14">C2H2-type domain-containing protein</fullName>
    </recommendedName>
</protein>
<evidence type="ECO:0000259" key="14">
    <source>
        <dbReference type="PROSITE" id="PS50157"/>
    </source>
</evidence>
<dbReference type="GeneID" id="111244207"/>
<feature type="domain" description="C2H2-type" evidence="14">
    <location>
        <begin position="889"/>
        <end position="916"/>
    </location>
</feature>
<feature type="compositionally biased region" description="Polar residues" evidence="13">
    <location>
        <begin position="1248"/>
        <end position="1273"/>
    </location>
</feature>
<keyword evidence="6 12" id="KW-0863">Zinc-finger</keyword>
<feature type="compositionally biased region" description="Basic and acidic residues" evidence="13">
    <location>
        <begin position="1234"/>
        <end position="1246"/>
    </location>
</feature>
<evidence type="ECO:0000256" key="6">
    <source>
        <dbReference type="ARBA" id="ARBA00022771"/>
    </source>
</evidence>
<feature type="region of interest" description="Disordered" evidence="13">
    <location>
        <begin position="1602"/>
        <end position="1637"/>
    </location>
</feature>
<keyword evidence="9" id="KW-0238">DNA-binding</keyword>
<dbReference type="KEGG" id="vde:111244207"/>
<feature type="domain" description="C2H2-type" evidence="14">
    <location>
        <begin position="1323"/>
        <end position="1355"/>
    </location>
</feature>
<evidence type="ECO:0000313" key="15">
    <source>
        <dbReference type="EnsemblMetazoa" id="XP_022646745"/>
    </source>
</evidence>
<feature type="domain" description="C2H2-type" evidence="14">
    <location>
        <begin position="690"/>
        <end position="717"/>
    </location>
</feature>
<dbReference type="FunFam" id="3.30.160.60:FF:000264">
    <property type="entry name" value="Zinc finger protein 236"/>
    <property type="match status" value="2"/>
</dbReference>